<dbReference type="PANTHER" id="PTHR43420">
    <property type="entry name" value="ACETYLTRANSFERASE"/>
    <property type="match status" value="1"/>
</dbReference>
<feature type="domain" description="N-acetyltransferase" evidence="5">
    <location>
        <begin position="13"/>
        <end position="157"/>
    </location>
</feature>
<keyword evidence="6" id="KW-0687">Ribonucleoprotein</keyword>
<dbReference type="InterPro" id="IPR000182">
    <property type="entry name" value="GNAT_dom"/>
</dbReference>
<dbReference type="Pfam" id="PF00583">
    <property type="entry name" value="Acetyltransf_1"/>
    <property type="match status" value="1"/>
</dbReference>
<dbReference type="SUPFAM" id="SSF55729">
    <property type="entry name" value="Acyl-CoA N-acyltransferases (Nat)"/>
    <property type="match status" value="1"/>
</dbReference>
<dbReference type="NCBIfam" id="TIGR01575">
    <property type="entry name" value="rimI"/>
    <property type="match status" value="1"/>
</dbReference>
<accession>A0ABR7EXD3</accession>
<dbReference type="InterPro" id="IPR050680">
    <property type="entry name" value="YpeA/RimI_acetyltransf"/>
</dbReference>
<protein>
    <submittedName>
        <fullName evidence="6">Ribosomal protein S18-alanine N-acetyltransferase</fullName>
    </submittedName>
</protein>
<dbReference type="PANTHER" id="PTHR43420:SF44">
    <property type="entry name" value="ACETYLTRANSFERASE YPEA"/>
    <property type="match status" value="1"/>
</dbReference>
<dbReference type="PROSITE" id="PS51186">
    <property type="entry name" value="GNAT"/>
    <property type="match status" value="1"/>
</dbReference>
<dbReference type="InterPro" id="IPR016181">
    <property type="entry name" value="Acyl_CoA_acyltransferase"/>
</dbReference>
<evidence type="ECO:0000259" key="5">
    <source>
        <dbReference type="PROSITE" id="PS51186"/>
    </source>
</evidence>
<comment type="similarity">
    <text evidence="1">Belongs to the acetyltransferase family. RimI subfamily.</text>
</comment>
<organism evidence="6 7">
    <name type="scientific">Dorea hominis</name>
    <dbReference type="NCBI Taxonomy" id="2763040"/>
    <lineage>
        <taxon>Bacteria</taxon>
        <taxon>Bacillati</taxon>
        <taxon>Bacillota</taxon>
        <taxon>Clostridia</taxon>
        <taxon>Lachnospirales</taxon>
        <taxon>Lachnospiraceae</taxon>
        <taxon>Dorea</taxon>
    </lineage>
</organism>
<dbReference type="RefSeq" id="WP_186855831.1">
    <property type="nucleotide sequence ID" value="NZ_JACOOY010000009.1"/>
</dbReference>
<dbReference type="GO" id="GO:0005840">
    <property type="term" value="C:ribosome"/>
    <property type="evidence" value="ECO:0007669"/>
    <property type="project" value="UniProtKB-KW"/>
</dbReference>
<sequence length="157" mass="17709">MKQQIEVRIFDPQDVLEATNQSVSEILAIEKCTFPDPWSSGSIEETLKAPGYRNTGAWIEGKLAGYLFCSYVLDETEIVKIAVAPKFQRRGIATALMNEFTEWCKASGIHRWMLDVRAGNDCAAALYRSFGFTEDGVRKNYYTDPVEDAVLMSRQIP</sequence>
<evidence type="ECO:0000256" key="1">
    <source>
        <dbReference type="ARBA" id="ARBA00005395"/>
    </source>
</evidence>
<keyword evidence="2" id="KW-0963">Cytoplasm</keyword>
<proteinExistence type="inferred from homology"/>
<dbReference type="EMBL" id="JACOOY010000009">
    <property type="protein sequence ID" value="MBC5665260.1"/>
    <property type="molecule type" value="Genomic_DNA"/>
</dbReference>
<gene>
    <name evidence="6" type="primary">rimI</name>
    <name evidence="6" type="ORF">H8S07_08210</name>
</gene>
<keyword evidence="3" id="KW-0808">Transferase</keyword>
<comment type="caution">
    <text evidence="6">The sequence shown here is derived from an EMBL/GenBank/DDBJ whole genome shotgun (WGS) entry which is preliminary data.</text>
</comment>
<dbReference type="Gene3D" id="3.40.630.30">
    <property type="match status" value="1"/>
</dbReference>
<evidence type="ECO:0000313" key="7">
    <source>
        <dbReference type="Proteomes" id="UP000647235"/>
    </source>
</evidence>
<evidence type="ECO:0000313" key="6">
    <source>
        <dbReference type="EMBL" id="MBC5665260.1"/>
    </source>
</evidence>
<evidence type="ECO:0000256" key="2">
    <source>
        <dbReference type="ARBA" id="ARBA00022490"/>
    </source>
</evidence>
<evidence type="ECO:0000256" key="3">
    <source>
        <dbReference type="ARBA" id="ARBA00022679"/>
    </source>
</evidence>
<dbReference type="Proteomes" id="UP000647235">
    <property type="component" value="Unassembled WGS sequence"/>
</dbReference>
<dbReference type="InterPro" id="IPR006464">
    <property type="entry name" value="AcTrfase_RimI/Ard1"/>
</dbReference>
<dbReference type="CDD" id="cd04301">
    <property type="entry name" value="NAT_SF"/>
    <property type="match status" value="1"/>
</dbReference>
<keyword evidence="6" id="KW-0689">Ribosomal protein</keyword>
<reference evidence="6 7" key="1">
    <citation type="submission" date="2020-08" db="EMBL/GenBank/DDBJ databases">
        <title>Genome public.</title>
        <authorList>
            <person name="Liu C."/>
            <person name="Sun Q."/>
        </authorList>
    </citation>
    <scope>NUCLEOTIDE SEQUENCE [LARGE SCALE GENOMIC DNA]</scope>
    <source>
        <strain evidence="6 7">NSJ-36</strain>
    </source>
</reference>
<evidence type="ECO:0000256" key="4">
    <source>
        <dbReference type="ARBA" id="ARBA00023315"/>
    </source>
</evidence>
<keyword evidence="4" id="KW-0012">Acyltransferase</keyword>
<keyword evidence="7" id="KW-1185">Reference proteome</keyword>
<name>A0ABR7EXD3_9FIRM</name>